<dbReference type="InterPro" id="IPR011006">
    <property type="entry name" value="CheY-like_superfamily"/>
</dbReference>
<evidence type="ECO:0000259" key="4">
    <source>
        <dbReference type="PROSITE" id="PS50043"/>
    </source>
</evidence>
<evidence type="ECO:0000313" key="6">
    <source>
        <dbReference type="Proteomes" id="UP001293718"/>
    </source>
</evidence>
<dbReference type="Proteomes" id="UP001293718">
    <property type="component" value="Unassembled WGS sequence"/>
</dbReference>
<dbReference type="SMART" id="SM00421">
    <property type="entry name" value="HTH_LUXR"/>
    <property type="match status" value="1"/>
</dbReference>
<dbReference type="Pfam" id="PF00196">
    <property type="entry name" value="GerE"/>
    <property type="match status" value="1"/>
</dbReference>
<accession>A0ABU5I9Z4</accession>
<dbReference type="CDD" id="cd06170">
    <property type="entry name" value="LuxR_C_like"/>
    <property type="match status" value="1"/>
</dbReference>
<comment type="caution">
    <text evidence="5">The sequence shown here is derived from an EMBL/GenBank/DDBJ whole genome shotgun (WGS) entry which is preliminary data.</text>
</comment>
<reference evidence="5 6" key="1">
    <citation type="submission" date="2023-11" db="EMBL/GenBank/DDBJ databases">
        <title>Draft genome of Azohydromonas lata strain H1 (DSM1123), a polyhydroxyalkanoate producer.</title>
        <authorList>
            <person name="Traversa D."/>
            <person name="D'Addabbo P."/>
            <person name="Pazzani C."/>
            <person name="Manzari C."/>
            <person name="Chiara M."/>
            <person name="Scrascia M."/>
        </authorList>
    </citation>
    <scope>NUCLEOTIDE SEQUENCE [LARGE SCALE GENOMIC DNA]</scope>
    <source>
        <strain evidence="5 6">H1</strain>
    </source>
</reference>
<evidence type="ECO:0000256" key="1">
    <source>
        <dbReference type="ARBA" id="ARBA00023015"/>
    </source>
</evidence>
<evidence type="ECO:0000256" key="2">
    <source>
        <dbReference type="ARBA" id="ARBA00023125"/>
    </source>
</evidence>
<dbReference type="InterPro" id="IPR000792">
    <property type="entry name" value="Tscrpt_reg_LuxR_C"/>
</dbReference>
<dbReference type="PRINTS" id="PR00038">
    <property type="entry name" value="HTHLUXR"/>
</dbReference>
<dbReference type="SUPFAM" id="SSF46894">
    <property type="entry name" value="C-terminal effector domain of the bipartite response regulators"/>
    <property type="match status" value="1"/>
</dbReference>
<evidence type="ECO:0000313" key="5">
    <source>
        <dbReference type="EMBL" id="MDZ5455922.1"/>
    </source>
</evidence>
<feature type="domain" description="HTH luxR-type" evidence="4">
    <location>
        <begin position="136"/>
        <end position="201"/>
    </location>
</feature>
<organism evidence="5 6">
    <name type="scientific">Azohydromonas lata</name>
    <dbReference type="NCBI Taxonomy" id="45677"/>
    <lineage>
        <taxon>Bacteria</taxon>
        <taxon>Pseudomonadati</taxon>
        <taxon>Pseudomonadota</taxon>
        <taxon>Betaproteobacteria</taxon>
        <taxon>Burkholderiales</taxon>
        <taxon>Sphaerotilaceae</taxon>
        <taxon>Azohydromonas</taxon>
    </lineage>
</organism>
<dbReference type="PANTHER" id="PTHR44688:SF16">
    <property type="entry name" value="DNA-BINDING TRANSCRIPTIONAL ACTIVATOR DEVR_DOSR"/>
    <property type="match status" value="1"/>
</dbReference>
<dbReference type="RefSeq" id="WP_322464604.1">
    <property type="nucleotide sequence ID" value="NZ_JAXOJX010000004.1"/>
</dbReference>
<sequence length="231" mass="24308">MHTVAPSSPETTVTVTVIHKEALLRQGLQATLLADGRFSVQVHAQAQAPGAAAAPGGVVVADYDSAMDLAHHGLQAQRLFVVTQRESESDVQRALLRGVLGYVLNGCRLEDIVDGVLAVHRGQRYLDQAVARRIADSLVQQALTSREAEVLGFMAAGWSNKMVANQLGLSIGTVKTHVKSILGKLDASSRTQAAMVAQHRGLVTAEVAASLAYPGFAGARRARGGTAELAN</sequence>
<keyword evidence="2" id="KW-0238">DNA-binding</keyword>
<proteinExistence type="predicted"/>
<dbReference type="SUPFAM" id="SSF52172">
    <property type="entry name" value="CheY-like"/>
    <property type="match status" value="1"/>
</dbReference>
<dbReference type="Gene3D" id="3.40.50.2300">
    <property type="match status" value="1"/>
</dbReference>
<protein>
    <submittedName>
        <fullName evidence="5">Response regulator transcription factor</fullName>
    </submittedName>
</protein>
<gene>
    <name evidence="5" type="ORF">SM757_05000</name>
</gene>
<evidence type="ECO:0000256" key="3">
    <source>
        <dbReference type="ARBA" id="ARBA00023163"/>
    </source>
</evidence>
<keyword evidence="3" id="KW-0804">Transcription</keyword>
<dbReference type="InterPro" id="IPR016032">
    <property type="entry name" value="Sig_transdc_resp-reg_C-effctor"/>
</dbReference>
<dbReference type="PROSITE" id="PS50043">
    <property type="entry name" value="HTH_LUXR_2"/>
    <property type="match status" value="1"/>
</dbReference>
<dbReference type="EMBL" id="JAXOJX010000004">
    <property type="protein sequence ID" value="MDZ5455922.1"/>
    <property type="molecule type" value="Genomic_DNA"/>
</dbReference>
<keyword evidence="6" id="KW-1185">Reference proteome</keyword>
<dbReference type="PANTHER" id="PTHR44688">
    <property type="entry name" value="DNA-BINDING TRANSCRIPTIONAL ACTIVATOR DEVR_DOSR"/>
    <property type="match status" value="1"/>
</dbReference>
<keyword evidence="1" id="KW-0805">Transcription regulation</keyword>
<name>A0ABU5I9Z4_9BURK</name>
<dbReference type="PROSITE" id="PS00622">
    <property type="entry name" value="HTH_LUXR_1"/>
    <property type="match status" value="1"/>
</dbReference>